<sequence length="515" mass="59812">MRHLLLILGDQLDRNSALFDGYDPQKDLLWMAENDHEITYVPSHKQRIVLFLSAMRHFRKELSDAGRTVQYHQLYADKRKDSGKSFGELLAQTIKKEKPKAIRVVLPGDYRVKELLEKTAAKHNVPIDILPDVHFYCTVNQFHKFAQGRKSLLMETSYRQMRREHDVLMRDGKPVGGTWNYDHDNRESFSKEGPGDLGRPTSFSHDDITKEVIKLVKERFADHPGEVDSFNLPVTPGQARRMLSDFVQYHLRDFGKYEDAMWTDEPFLHHSRLSTSMNLKLLDPRECVAAAVEAYREGAAPLASVEGFVRQILGWREFIRGVYWTQMPQYAEMNHFDHQAELPSFFWDGQTDMQCIRQSLSHILKYGYAHHIQRLMVLGNFALTTGVHPYKFHQWHMAMYLDAVDWVSLPNTLGMSQHGDGDIVGTKPYCSTGNYVDKMSNFCQGCAYNHKKAVGAEACPITTFYWDFLDRHFDQLQTSSRMKLQMKHVERKRNSGEIAEIRHHAEQLRSDWKLA</sequence>
<dbReference type="Gene3D" id="1.25.40.80">
    <property type="match status" value="1"/>
</dbReference>
<dbReference type="RefSeq" id="WP_144974348.1">
    <property type="nucleotide sequence ID" value="NZ_CP036289.1"/>
</dbReference>
<dbReference type="InterPro" id="IPR036134">
    <property type="entry name" value="Crypto/Photolyase_FAD-like_sf"/>
</dbReference>
<keyword evidence="2" id="KW-0456">Lyase</keyword>
<name>A0A518CAR4_9BACT</name>
<dbReference type="AlphaFoldDB" id="A0A518CAR4"/>
<dbReference type="Pfam" id="PF04244">
    <property type="entry name" value="DPRP"/>
    <property type="match status" value="1"/>
</dbReference>
<dbReference type="Gene3D" id="3.40.50.620">
    <property type="entry name" value="HUPs"/>
    <property type="match status" value="1"/>
</dbReference>
<accession>A0A518CAR4</accession>
<gene>
    <name evidence="2" type="ORF">Pan97_33650</name>
</gene>
<dbReference type="OrthoDB" id="5288100at2"/>
<dbReference type="PANTHER" id="PTHR38657">
    <property type="entry name" value="SLR1343 PROTEIN"/>
    <property type="match status" value="1"/>
</dbReference>
<reference evidence="3" key="1">
    <citation type="submission" date="2019-02" db="EMBL/GenBank/DDBJ databases">
        <title>Deep-cultivation of Planctomycetes and their phenomic and genomic characterization uncovers novel biology.</title>
        <authorList>
            <person name="Wiegand S."/>
            <person name="Jogler M."/>
            <person name="Boedeker C."/>
            <person name="Pinto D."/>
            <person name="Vollmers J."/>
            <person name="Rivas-Marin E."/>
            <person name="Kohn T."/>
            <person name="Peeters S.H."/>
            <person name="Heuer A."/>
            <person name="Rast P."/>
            <person name="Oberbeckmann S."/>
            <person name="Bunk B."/>
            <person name="Jeske O."/>
            <person name="Meyerdierks A."/>
            <person name="Storesund J.E."/>
            <person name="Kallscheuer N."/>
            <person name="Luecker S."/>
            <person name="Lage O.M."/>
            <person name="Pohl T."/>
            <person name="Merkel B.J."/>
            <person name="Hornburger P."/>
            <person name="Mueller R.-W."/>
            <person name="Bruemmer F."/>
            <person name="Labrenz M."/>
            <person name="Spormann A.M."/>
            <person name="Op den Camp H."/>
            <person name="Overmann J."/>
            <person name="Amann R."/>
            <person name="Jetten M.S.M."/>
            <person name="Mascher T."/>
            <person name="Medema M.H."/>
            <person name="Devos D.P."/>
            <person name="Kaster A.-K."/>
            <person name="Ovreas L."/>
            <person name="Rohde M."/>
            <person name="Galperin M.Y."/>
            <person name="Jogler C."/>
        </authorList>
    </citation>
    <scope>NUCLEOTIDE SEQUENCE [LARGE SCALE GENOMIC DNA]</scope>
    <source>
        <strain evidence="3">Pan97</strain>
    </source>
</reference>
<dbReference type="Proteomes" id="UP000318626">
    <property type="component" value="Chromosome"/>
</dbReference>
<dbReference type="Gene3D" id="1.10.10.1710">
    <property type="entry name" value="Deoxyribodipyrimidine photolyase-related"/>
    <property type="match status" value="1"/>
</dbReference>
<dbReference type="InterPro" id="IPR052551">
    <property type="entry name" value="UV-DNA_repair_photolyase"/>
</dbReference>
<dbReference type="InterPro" id="IPR007357">
    <property type="entry name" value="PhrB-like"/>
</dbReference>
<feature type="region of interest" description="Disordered" evidence="1">
    <location>
        <begin position="179"/>
        <end position="203"/>
    </location>
</feature>
<dbReference type="GO" id="GO:0016829">
    <property type="term" value="F:lyase activity"/>
    <property type="evidence" value="ECO:0007669"/>
    <property type="project" value="UniProtKB-KW"/>
</dbReference>
<proteinExistence type="predicted"/>
<feature type="compositionally biased region" description="Basic and acidic residues" evidence="1">
    <location>
        <begin position="181"/>
        <end position="194"/>
    </location>
</feature>
<evidence type="ECO:0000313" key="3">
    <source>
        <dbReference type="Proteomes" id="UP000318626"/>
    </source>
</evidence>
<dbReference type="Gene3D" id="1.10.579.10">
    <property type="entry name" value="DNA Cyclobutane Dipyrimidine Photolyase, subunit A, domain 3"/>
    <property type="match status" value="1"/>
</dbReference>
<dbReference type="EMBL" id="CP036289">
    <property type="protein sequence ID" value="QDU76318.1"/>
    <property type="molecule type" value="Genomic_DNA"/>
</dbReference>
<keyword evidence="3" id="KW-1185">Reference proteome</keyword>
<dbReference type="InterPro" id="IPR014729">
    <property type="entry name" value="Rossmann-like_a/b/a_fold"/>
</dbReference>
<organism evidence="2 3">
    <name type="scientific">Bremerella volcania</name>
    <dbReference type="NCBI Taxonomy" id="2527984"/>
    <lineage>
        <taxon>Bacteria</taxon>
        <taxon>Pseudomonadati</taxon>
        <taxon>Planctomycetota</taxon>
        <taxon>Planctomycetia</taxon>
        <taxon>Pirellulales</taxon>
        <taxon>Pirellulaceae</taxon>
        <taxon>Bremerella</taxon>
    </lineage>
</organism>
<dbReference type="PANTHER" id="PTHR38657:SF1">
    <property type="entry name" value="SLR1343 PROTEIN"/>
    <property type="match status" value="1"/>
</dbReference>
<evidence type="ECO:0000313" key="2">
    <source>
        <dbReference type="EMBL" id="QDU76318.1"/>
    </source>
</evidence>
<dbReference type="SUPFAM" id="SSF48173">
    <property type="entry name" value="Cryptochrome/photolyase FAD-binding domain"/>
    <property type="match status" value="1"/>
</dbReference>
<protein>
    <submittedName>
        <fullName evidence="2">Deoxyribodipyrimidine photo-lyase-related protein</fullName>
    </submittedName>
</protein>
<evidence type="ECO:0000256" key="1">
    <source>
        <dbReference type="SAM" id="MobiDB-lite"/>
    </source>
</evidence>
<dbReference type="KEGG" id="bvo:Pan97_33650"/>